<protein>
    <submittedName>
        <fullName evidence="1">Uncharacterized protein</fullName>
    </submittedName>
</protein>
<proteinExistence type="predicted"/>
<organism evidence="1">
    <name type="scientific">marine metagenome</name>
    <dbReference type="NCBI Taxonomy" id="408172"/>
    <lineage>
        <taxon>unclassified sequences</taxon>
        <taxon>metagenomes</taxon>
        <taxon>ecological metagenomes</taxon>
    </lineage>
</organism>
<evidence type="ECO:0000313" key="1">
    <source>
        <dbReference type="EMBL" id="SVC25708.1"/>
    </source>
</evidence>
<reference evidence="1" key="1">
    <citation type="submission" date="2018-05" db="EMBL/GenBank/DDBJ databases">
        <authorList>
            <person name="Lanie J.A."/>
            <person name="Ng W.-L."/>
            <person name="Kazmierczak K.M."/>
            <person name="Andrzejewski T.M."/>
            <person name="Davidsen T.M."/>
            <person name="Wayne K.J."/>
            <person name="Tettelin H."/>
            <person name="Glass J.I."/>
            <person name="Rusch D."/>
            <person name="Podicherti R."/>
            <person name="Tsui H.-C.T."/>
            <person name="Winkler M.E."/>
        </authorList>
    </citation>
    <scope>NUCLEOTIDE SEQUENCE</scope>
</reference>
<sequence>MKTNLSRKSRKTREQTKERVCLTIDEKLYEQFRQTTKKYMQPRSALVERYIKTYVQSKI</sequence>
<name>A0A382KMI4_9ZZZZ</name>
<dbReference type="AlphaFoldDB" id="A0A382KMI4"/>
<dbReference type="GO" id="GO:0006355">
    <property type="term" value="P:regulation of DNA-templated transcription"/>
    <property type="evidence" value="ECO:0007669"/>
    <property type="project" value="InterPro"/>
</dbReference>
<dbReference type="InterPro" id="IPR010985">
    <property type="entry name" value="Ribbon_hlx_hlx"/>
</dbReference>
<gene>
    <name evidence="1" type="ORF">METZ01_LOCUS278562</name>
</gene>
<dbReference type="SUPFAM" id="SSF47598">
    <property type="entry name" value="Ribbon-helix-helix"/>
    <property type="match status" value="1"/>
</dbReference>
<dbReference type="EMBL" id="UINC01081648">
    <property type="protein sequence ID" value="SVC25708.1"/>
    <property type="molecule type" value="Genomic_DNA"/>
</dbReference>
<accession>A0A382KMI4</accession>